<keyword evidence="3" id="KW-1185">Reference proteome</keyword>
<feature type="transmembrane region" description="Helical" evidence="1">
    <location>
        <begin position="138"/>
        <end position="158"/>
    </location>
</feature>
<dbReference type="KEGG" id="pact:CA264_19535"/>
<dbReference type="EMBL" id="CP021235">
    <property type="protein sequence ID" value="ARS37439.1"/>
    <property type="molecule type" value="Genomic_DNA"/>
</dbReference>
<evidence type="ECO:0000256" key="1">
    <source>
        <dbReference type="SAM" id="Phobius"/>
    </source>
</evidence>
<dbReference type="AlphaFoldDB" id="A0A1X9YX35"/>
<feature type="transmembrane region" description="Helical" evidence="1">
    <location>
        <begin position="37"/>
        <end position="58"/>
    </location>
</feature>
<keyword evidence="1" id="KW-0812">Transmembrane</keyword>
<feature type="transmembrane region" description="Helical" evidence="1">
    <location>
        <begin position="170"/>
        <end position="188"/>
    </location>
</feature>
<accession>A0A1X9YX35</accession>
<sequence length="189" mass="20399">MSYNNPMKKHIKKLPFLLLVLLQASFLLAILLEKLHFVPILIFMVAVSILVFIAYTKVPMYQDKHLKKDFLAVVFVVLGAVLTFYISTSVGLGPVIAAGTVGTFASFAPWLNSRSALLKEAPAAAYCGAFVGMSSPHVAGSVLFIIFASLVAGLLLVFSKNIFRGFGGKLGTIAFGGVAVTYLLIFLFF</sequence>
<gene>
    <name evidence="2" type="ORF">CA264_19535</name>
</gene>
<proteinExistence type="predicted"/>
<keyword evidence="1" id="KW-0472">Membrane</keyword>
<reference evidence="3" key="1">
    <citation type="submission" date="2017-05" db="EMBL/GenBank/DDBJ databases">
        <authorList>
            <person name="Ray J."/>
            <person name="Price M."/>
            <person name="Deutschbauer A."/>
        </authorList>
    </citation>
    <scope>NUCLEOTIDE SEQUENCE [LARGE SCALE GENOMIC DNA]</scope>
    <source>
        <strain evidence="3">DSM 19842</strain>
    </source>
</reference>
<dbReference type="OrthoDB" id="6333271at2"/>
<name>A0A1X9YX35_9BACT</name>
<feature type="transmembrane region" description="Helical" evidence="1">
    <location>
        <begin position="70"/>
        <end position="87"/>
    </location>
</feature>
<dbReference type="Proteomes" id="UP000266292">
    <property type="component" value="Chromosome"/>
</dbReference>
<dbReference type="STRING" id="709015.GCA_000472485_03943"/>
<organism evidence="2 3">
    <name type="scientific">Pontibacter actiniarum</name>
    <dbReference type="NCBI Taxonomy" id="323450"/>
    <lineage>
        <taxon>Bacteria</taxon>
        <taxon>Pseudomonadati</taxon>
        <taxon>Bacteroidota</taxon>
        <taxon>Cytophagia</taxon>
        <taxon>Cytophagales</taxon>
        <taxon>Hymenobacteraceae</taxon>
        <taxon>Pontibacter</taxon>
    </lineage>
</organism>
<protein>
    <submittedName>
        <fullName evidence="2">Uncharacterized protein</fullName>
    </submittedName>
</protein>
<keyword evidence="1" id="KW-1133">Transmembrane helix</keyword>
<evidence type="ECO:0000313" key="2">
    <source>
        <dbReference type="EMBL" id="ARS37439.1"/>
    </source>
</evidence>
<evidence type="ECO:0000313" key="3">
    <source>
        <dbReference type="Proteomes" id="UP000266292"/>
    </source>
</evidence>